<keyword evidence="3" id="KW-1185">Reference proteome</keyword>
<protein>
    <submittedName>
        <fullName evidence="2">Uncharacterized protein</fullName>
    </submittedName>
</protein>
<evidence type="ECO:0000313" key="3">
    <source>
        <dbReference type="Proteomes" id="UP000001610"/>
    </source>
</evidence>
<proteinExistence type="predicted"/>
<organism evidence="2 3">
    <name type="scientific">Cordyceps militaris (strain CM01)</name>
    <name type="common">Caterpillar fungus</name>
    <dbReference type="NCBI Taxonomy" id="983644"/>
    <lineage>
        <taxon>Eukaryota</taxon>
        <taxon>Fungi</taxon>
        <taxon>Dikarya</taxon>
        <taxon>Ascomycota</taxon>
        <taxon>Pezizomycotina</taxon>
        <taxon>Sordariomycetes</taxon>
        <taxon>Hypocreomycetidae</taxon>
        <taxon>Hypocreales</taxon>
        <taxon>Cordycipitaceae</taxon>
        <taxon>Cordyceps</taxon>
    </lineage>
</organism>
<dbReference type="OMA" id="LGFEAWN"/>
<dbReference type="AlphaFoldDB" id="G3J5N6"/>
<feature type="region of interest" description="Disordered" evidence="1">
    <location>
        <begin position="385"/>
        <end position="404"/>
    </location>
</feature>
<dbReference type="HOGENOM" id="CLU_058072_0_0_1"/>
<evidence type="ECO:0000256" key="1">
    <source>
        <dbReference type="SAM" id="MobiDB-lite"/>
    </source>
</evidence>
<dbReference type="InParanoid" id="G3J5N6"/>
<dbReference type="OrthoDB" id="5138970at2759"/>
<dbReference type="eggNOG" id="ENOG502RG1Q">
    <property type="taxonomic scope" value="Eukaryota"/>
</dbReference>
<gene>
    <name evidence="2" type="ORF">CCM_01550</name>
</gene>
<feature type="compositionally biased region" description="Basic residues" evidence="1">
    <location>
        <begin position="390"/>
        <end position="404"/>
    </location>
</feature>
<name>G3J5N6_CORMM</name>
<sequence>MDDITTSLQSLLRQRFHITPTTTSRHDQWFKRVYQSWVETDKQLLLLTPKVSRPEWAPEMLQLSAQLASHIQLLAAAERQRLDAAFPPRQDKLFPDSALDEPPLLCPLHDRQAPVLTPGVQRGDWWTDKDPADLARVAKALLEHEQTAALLHVAQMRGVDMKAAMDCRKHGQSRGDWSAPKGGGWGAAVDEALSVFFFAAILGTFPEELLTETTYRNWLPYGGLLSDAGPPMRFAEALKKRPGFRGLRAHDDVRPHMERCVRILAAADLLHSACRLPAVDWAARIGSTLLYFVGFEAWNRAREGSTYLHCHLNTAKTDKWLSHGLEAGDCGKDAVVRAAKRARTAKTARPRDPLLLRAPRADAATNDAEDEEQCRLADLEQEEAAYGSKRSTKYQRRKVRDWVG</sequence>
<dbReference type="RefSeq" id="XP_006666769.1">
    <property type="nucleotide sequence ID" value="XM_006666706.1"/>
</dbReference>
<dbReference type="EMBL" id="JH126399">
    <property type="protein sequence ID" value="EGX96892.1"/>
    <property type="molecule type" value="Genomic_DNA"/>
</dbReference>
<dbReference type="VEuPathDB" id="FungiDB:CCM_01550"/>
<dbReference type="Proteomes" id="UP000001610">
    <property type="component" value="Unassembled WGS sequence"/>
</dbReference>
<reference evidence="2 3" key="1">
    <citation type="journal article" date="2011" name="Genome Biol.">
        <title>Genome sequence of the insect pathogenic fungus Cordyceps militaris, a valued traditional Chinese medicine.</title>
        <authorList>
            <person name="Zheng P."/>
            <person name="Xia Y."/>
            <person name="Xiao G."/>
            <person name="Xiong C."/>
            <person name="Hu X."/>
            <person name="Zhang S."/>
            <person name="Zheng H."/>
            <person name="Huang Y."/>
            <person name="Zhou Y."/>
            <person name="Wang S."/>
            <person name="Zhao G.P."/>
            <person name="Liu X."/>
            <person name="St Leger R.J."/>
            <person name="Wang C."/>
        </authorList>
    </citation>
    <scope>NUCLEOTIDE SEQUENCE [LARGE SCALE GENOMIC DNA]</scope>
    <source>
        <strain evidence="2 3">CM01</strain>
    </source>
</reference>
<dbReference type="GeneID" id="18163581"/>
<accession>G3J5N6</accession>
<dbReference type="KEGG" id="cmt:CCM_01550"/>
<evidence type="ECO:0000313" key="2">
    <source>
        <dbReference type="EMBL" id="EGX96892.1"/>
    </source>
</evidence>